<dbReference type="GeneID" id="26813661"/>
<dbReference type="InterPro" id="IPR028994">
    <property type="entry name" value="Integrin_alpha_N"/>
</dbReference>
<accession>A0A0L1IJN8</accession>
<organism evidence="1 2">
    <name type="scientific">Aspergillus nomiae NRRL (strain ATCC 15546 / NRRL 13137 / CBS 260.88 / M93)</name>
    <dbReference type="NCBI Taxonomy" id="1509407"/>
    <lineage>
        <taxon>Eukaryota</taxon>
        <taxon>Fungi</taxon>
        <taxon>Dikarya</taxon>
        <taxon>Ascomycota</taxon>
        <taxon>Pezizomycotina</taxon>
        <taxon>Eurotiomycetes</taxon>
        <taxon>Eurotiomycetidae</taxon>
        <taxon>Eurotiales</taxon>
        <taxon>Aspergillaceae</taxon>
        <taxon>Aspergillus</taxon>
        <taxon>Aspergillus subgen. Circumdati</taxon>
    </lineage>
</organism>
<name>A0A0L1IJN8_ASPN3</name>
<sequence>STEVHILSGASDFQKFILQKGTPLPQTDDTFDFAVGDWNQDGKPDLFAIKKSNTDSTSTETIR</sequence>
<dbReference type="RefSeq" id="XP_015400744.1">
    <property type="nucleotide sequence ID" value="XM_015557113.1"/>
</dbReference>
<dbReference type="Proteomes" id="UP000037505">
    <property type="component" value="Unassembled WGS sequence"/>
</dbReference>
<evidence type="ECO:0000313" key="2">
    <source>
        <dbReference type="Proteomes" id="UP000037505"/>
    </source>
</evidence>
<dbReference type="STRING" id="1509407.A0A0L1IJN8"/>
<protein>
    <recommendedName>
        <fullName evidence="3">VCBS repeat-containing protein</fullName>
    </recommendedName>
</protein>
<gene>
    <name evidence="1" type="ORF">ANOM_011858</name>
</gene>
<evidence type="ECO:0000313" key="1">
    <source>
        <dbReference type="EMBL" id="KNG79821.1"/>
    </source>
</evidence>
<proteinExistence type="predicted"/>
<comment type="caution">
    <text evidence="1">The sequence shown here is derived from an EMBL/GenBank/DDBJ whole genome shotgun (WGS) entry which is preliminary data.</text>
</comment>
<reference evidence="1 2" key="1">
    <citation type="submission" date="2014-06" db="EMBL/GenBank/DDBJ databases">
        <title>The Genome of the Aflatoxigenic Filamentous Fungus Aspergillus nomius.</title>
        <authorList>
            <person name="Moore M.G."/>
            <person name="Shannon B.M."/>
            <person name="Brian M.M."/>
        </authorList>
    </citation>
    <scope>NUCLEOTIDE SEQUENCE [LARGE SCALE GENOMIC DNA]</scope>
    <source>
        <strain evidence="1 2">NRRL 13137</strain>
    </source>
</reference>
<feature type="non-terminal residue" evidence="1">
    <location>
        <position position="1"/>
    </location>
</feature>
<dbReference type="SUPFAM" id="SSF69318">
    <property type="entry name" value="Integrin alpha N-terminal domain"/>
    <property type="match status" value="1"/>
</dbReference>
<dbReference type="EMBL" id="JNOM01001092">
    <property type="protein sequence ID" value="KNG79821.1"/>
    <property type="molecule type" value="Genomic_DNA"/>
</dbReference>
<evidence type="ECO:0008006" key="3">
    <source>
        <dbReference type="Google" id="ProtNLM"/>
    </source>
</evidence>
<keyword evidence="2" id="KW-1185">Reference proteome</keyword>
<dbReference type="AlphaFoldDB" id="A0A0L1IJN8"/>